<evidence type="ECO:0000256" key="1">
    <source>
        <dbReference type="ARBA" id="ARBA00004141"/>
    </source>
</evidence>
<name>A0ABW9XEH7_9SPHN</name>
<evidence type="ECO:0000313" key="9">
    <source>
        <dbReference type="Proteomes" id="UP000753724"/>
    </source>
</evidence>
<evidence type="ECO:0000256" key="4">
    <source>
        <dbReference type="ARBA" id="ARBA00022989"/>
    </source>
</evidence>
<feature type="transmembrane region" description="Helical" evidence="6">
    <location>
        <begin position="155"/>
        <end position="176"/>
    </location>
</feature>
<dbReference type="SUPFAM" id="SSF103481">
    <property type="entry name" value="Multidrug resistance efflux transporter EmrE"/>
    <property type="match status" value="2"/>
</dbReference>
<gene>
    <name evidence="8" type="ORF">GTZ99_10305</name>
</gene>
<keyword evidence="4 6" id="KW-1133">Transmembrane helix</keyword>
<feature type="domain" description="EamA" evidence="7">
    <location>
        <begin position="160"/>
        <end position="295"/>
    </location>
</feature>
<protein>
    <submittedName>
        <fullName evidence="8">EamA family transporter</fullName>
    </submittedName>
</protein>
<evidence type="ECO:0000313" key="8">
    <source>
        <dbReference type="EMBL" id="NBC36948.1"/>
    </source>
</evidence>
<dbReference type="PANTHER" id="PTHR32322:SF2">
    <property type="entry name" value="EAMA DOMAIN-CONTAINING PROTEIN"/>
    <property type="match status" value="1"/>
</dbReference>
<dbReference type="Proteomes" id="UP000753724">
    <property type="component" value="Unassembled WGS sequence"/>
</dbReference>
<keyword evidence="3 6" id="KW-0812">Transmembrane</keyword>
<feature type="transmembrane region" description="Helical" evidence="6">
    <location>
        <begin position="98"/>
        <end position="118"/>
    </location>
</feature>
<organism evidence="8 9">
    <name type="scientific">Novosphingobium ovatum</name>
    <dbReference type="NCBI Taxonomy" id="1908523"/>
    <lineage>
        <taxon>Bacteria</taxon>
        <taxon>Pseudomonadati</taxon>
        <taxon>Pseudomonadota</taxon>
        <taxon>Alphaproteobacteria</taxon>
        <taxon>Sphingomonadales</taxon>
        <taxon>Sphingomonadaceae</taxon>
        <taxon>Novosphingobium</taxon>
    </lineage>
</organism>
<dbReference type="Pfam" id="PF00892">
    <property type="entry name" value="EamA"/>
    <property type="match status" value="2"/>
</dbReference>
<dbReference type="PANTHER" id="PTHR32322">
    <property type="entry name" value="INNER MEMBRANE TRANSPORTER"/>
    <property type="match status" value="1"/>
</dbReference>
<sequence>MGATQDRGLSGRALAGFVLLALIWGSTWLVIKDQISATPPSWTVTWRFAVGSIGMIALTIARRESLRLPPGGMVLAAFVGLAQFFGNFQMVYRAEHYVTSGLVAVIYALLMVPNAALSRLVLGTRMSGRFVAGSLVAMAGIALLMVQEWQSVDRAHVLTGVGFALGGLACASVANVAQATQAGRRMPVVPMLTWAMLFGTLADALFALVVDGAPVIETRPGYWAGVTYLALVGSVIAFPVYFALIRAMGAGRAAYNGVAVPVVAMALSTVFEGYHWSALSIGGSVLAMLGLVLALSGRR</sequence>
<feature type="transmembrane region" description="Helical" evidence="6">
    <location>
        <begin position="277"/>
        <end position="295"/>
    </location>
</feature>
<feature type="transmembrane region" description="Helical" evidence="6">
    <location>
        <begin position="12"/>
        <end position="31"/>
    </location>
</feature>
<comment type="similarity">
    <text evidence="2">Belongs to the EamA transporter family.</text>
</comment>
<keyword evidence="5 6" id="KW-0472">Membrane</keyword>
<dbReference type="RefSeq" id="WP_161718587.1">
    <property type="nucleotide sequence ID" value="NZ_JAAAPO010000004.1"/>
</dbReference>
<comment type="subcellular location">
    <subcellularLocation>
        <location evidence="1">Membrane</location>
        <topology evidence="1">Multi-pass membrane protein</topology>
    </subcellularLocation>
</comment>
<dbReference type="InterPro" id="IPR000620">
    <property type="entry name" value="EamA_dom"/>
</dbReference>
<feature type="transmembrane region" description="Helical" evidence="6">
    <location>
        <begin position="253"/>
        <end position="271"/>
    </location>
</feature>
<evidence type="ECO:0000256" key="3">
    <source>
        <dbReference type="ARBA" id="ARBA00022692"/>
    </source>
</evidence>
<dbReference type="InterPro" id="IPR037185">
    <property type="entry name" value="EmrE-like"/>
</dbReference>
<feature type="transmembrane region" description="Helical" evidence="6">
    <location>
        <begin position="188"/>
        <end position="210"/>
    </location>
</feature>
<reference evidence="9" key="1">
    <citation type="submission" date="2020-01" db="EMBL/GenBank/DDBJ databases">
        <title>Sphingomonas sp. strain CSW-10.</title>
        <authorList>
            <person name="Chen W.-M."/>
        </authorList>
    </citation>
    <scope>NUCLEOTIDE SEQUENCE [LARGE SCALE GENOMIC DNA]</scope>
    <source>
        <strain evidence="9">FSY-8</strain>
    </source>
</reference>
<dbReference type="EMBL" id="JAAAPO010000004">
    <property type="protein sequence ID" value="NBC36948.1"/>
    <property type="molecule type" value="Genomic_DNA"/>
</dbReference>
<feature type="domain" description="EamA" evidence="7">
    <location>
        <begin position="16"/>
        <end position="145"/>
    </location>
</feature>
<feature type="transmembrane region" description="Helical" evidence="6">
    <location>
        <begin position="222"/>
        <end position="244"/>
    </location>
</feature>
<evidence type="ECO:0000256" key="2">
    <source>
        <dbReference type="ARBA" id="ARBA00007362"/>
    </source>
</evidence>
<feature type="transmembrane region" description="Helical" evidence="6">
    <location>
        <begin position="130"/>
        <end position="149"/>
    </location>
</feature>
<comment type="caution">
    <text evidence="8">The sequence shown here is derived from an EMBL/GenBank/DDBJ whole genome shotgun (WGS) entry which is preliminary data.</text>
</comment>
<proteinExistence type="inferred from homology"/>
<evidence type="ECO:0000256" key="6">
    <source>
        <dbReference type="SAM" id="Phobius"/>
    </source>
</evidence>
<feature type="transmembrane region" description="Helical" evidence="6">
    <location>
        <begin position="73"/>
        <end position="92"/>
    </location>
</feature>
<evidence type="ECO:0000259" key="7">
    <source>
        <dbReference type="Pfam" id="PF00892"/>
    </source>
</evidence>
<keyword evidence="9" id="KW-1185">Reference proteome</keyword>
<feature type="transmembrane region" description="Helical" evidence="6">
    <location>
        <begin position="43"/>
        <end position="61"/>
    </location>
</feature>
<evidence type="ECO:0000256" key="5">
    <source>
        <dbReference type="ARBA" id="ARBA00023136"/>
    </source>
</evidence>
<dbReference type="InterPro" id="IPR050638">
    <property type="entry name" value="AA-Vitamin_Transporters"/>
</dbReference>
<accession>A0ABW9XEH7</accession>